<dbReference type="OrthoDB" id="9805159at2"/>
<protein>
    <submittedName>
        <fullName evidence="5">Sucrose isomerase/alpha amylase</fullName>
    </submittedName>
</protein>
<dbReference type="Gene3D" id="3.90.400.10">
    <property type="entry name" value="Oligo-1,6-glucosidase, Domain 2"/>
    <property type="match status" value="1"/>
</dbReference>
<dbReference type="FunFam" id="3.90.400.10:FF:000002">
    <property type="entry name" value="Sucrose isomerase"/>
    <property type="match status" value="1"/>
</dbReference>
<evidence type="ECO:0000256" key="1">
    <source>
        <dbReference type="ARBA" id="ARBA00008061"/>
    </source>
</evidence>
<dbReference type="GO" id="GO:0004556">
    <property type="term" value="F:alpha-amylase activity"/>
    <property type="evidence" value="ECO:0007669"/>
    <property type="project" value="TreeGrafter"/>
</dbReference>
<evidence type="ECO:0000259" key="4">
    <source>
        <dbReference type="SMART" id="SM00642"/>
    </source>
</evidence>
<dbReference type="Pfam" id="PF00128">
    <property type="entry name" value="Alpha-amylase"/>
    <property type="match status" value="1"/>
</dbReference>
<gene>
    <name evidence="5" type="ORF">Asru_0552_02</name>
</gene>
<dbReference type="InterPro" id="IPR006047">
    <property type="entry name" value="GH13_cat_dom"/>
</dbReference>
<evidence type="ECO:0000256" key="2">
    <source>
        <dbReference type="ARBA" id="ARBA00022801"/>
    </source>
</evidence>
<dbReference type="SMART" id="SM00642">
    <property type="entry name" value="Aamy"/>
    <property type="match status" value="1"/>
</dbReference>
<comment type="similarity">
    <text evidence="1">Belongs to the glycosyl hydrolase 13 family.</text>
</comment>
<accession>A0A0D6P886</accession>
<keyword evidence="6" id="KW-1185">Reference proteome</keyword>
<evidence type="ECO:0000313" key="6">
    <source>
        <dbReference type="Proteomes" id="UP000032680"/>
    </source>
</evidence>
<dbReference type="CDD" id="cd11330">
    <property type="entry name" value="AmyAc_OligoGlu"/>
    <property type="match status" value="1"/>
</dbReference>
<name>A0A0D6P886_9PROT</name>
<dbReference type="EMBL" id="BANB01000552">
    <property type="protein sequence ID" value="GAN77985.1"/>
    <property type="molecule type" value="Genomic_DNA"/>
</dbReference>
<keyword evidence="5" id="KW-0413">Isomerase</keyword>
<keyword evidence="2" id="KW-0378">Hydrolase</keyword>
<keyword evidence="3" id="KW-0326">Glycosidase</keyword>
<organism evidence="5 6">
    <name type="scientific">Acidisphaera rubrifaciens HS-AP3</name>
    <dbReference type="NCBI Taxonomy" id="1231350"/>
    <lineage>
        <taxon>Bacteria</taxon>
        <taxon>Pseudomonadati</taxon>
        <taxon>Pseudomonadota</taxon>
        <taxon>Alphaproteobacteria</taxon>
        <taxon>Acetobacterales</taxon>
        <taxon>Acetobacteraceae</taxon>
        <taxon>Acidisphaera</taxon>
    </lineage>
</organism>
<dbReference type="Proteomes" id="UP000032680">
    <property type="component" value="Unassembled WGS sequence"/>
</dbReference>
<dbReference type="PANTHER" id="PTHR10357">
    <property type="entry name" value="ALPHA-AMYLASE FAMILY MEMBER"/>
    <property type="match status" value="1"/>
</dbReference>
<feature type="domain" description="Glycosyl hydrolase family 13 catalytic" evidence="4">
    <location>
        <begin position="18"/>
        <end position="414"/>
    </location>
</feature>
<evidence type="ECO:0000256" key="3">
    <source>
        <dbReference type="ARBA" id="ARBA00023295"/>
    </source>
</evidence>
<dbReference type="Gene3D" id="3.20.20.80">
    <property type="entry name" value="Glycosidases"/>
    <property type="match status" value="2"/>
</dbReference>
<reference evidence="5 6" key="1">
    <citation type="submission" date="2012-11" db="EMBL/GenBank/DDBJ databases">
        <title>Whole genome sequence of Acidisphaera rubrifaciens HS-AP3.</title>
        <authorList>
            <person name="Azuma Y."/>
            <person name="Higashiura N."/>
            <person name="Hirakawa H."/>
            <person name="Matsushita K."/>
        </authorList>
    </citation>
    <scope>NUCLEOTIDE SEQUENCE [LARGE SCALE GENOMIC DNA]</scope>
    <source>
        <strain evidence="5 6">HS-AP3</strain>
    </source>
</reference>
<dbReference type="InterPro" id="IPR045857">
    <property type="entry name" value="O16G_dom_2"/>
</dbReference>
<comment type="caution">
    <text evidence="5">The sequence shown here is derived from an EMBL/GenBank/DDBJ whole genome shotgun (WGS) entry which is preliminary data.</text>
</comment>
<dbReference type="SUPFAM" id="SSF51445">
    <property type="entry name" value="(Trans)glycosidases"/>
    <property type="match status" value="1"/>
</dbReference>
<dbReference type="AlphaFoldDB" id="A0A0D6P886"/>
<proteinExistence type="inferred from homology"/>
<sequence length="574" mass="63224">MLDGEPNSDWWRGAVIYQVYPRSFLDTDGDGIGDLPGITRQVPYIASLGVDAVWLCPVFLSPQRDFGYDIADHTAIDPRFGTLEDFDILVARLHAHGLRLLIDLVWAHTSDAHPWFRDSRAGREGPLSDWYVWADPRPDGTPPNNWLSVFGGSAWTWEPRRRQYYLHHFLPSQPALNLRNPAVVEAQASVARFWLDRGVDGFRLDAMDFLLHDPALRDNPAAIRPEGAPLPAKLFGMQEHPYDMMHPDGAAVMREVRRIVDAYPGACILGEFSSQPGAFARVAAATAGVDRLHMGYTLGPLRGGYDWTSVRALLEEVALHADDGWYCWSFSNHDVERAASRWGPYAERAGHPTGPEGPARARQLLALLMTLRGSVSLYQGEELGLPEADLGFEDLHDPFGIAYWPEFRGRDGSRTPMPWRADAPHAGFTTIAPPGRPWLPVPAAHAALAVDVQETHPGSMLDYTRALLRWRRREPCLRHGSFRVLDLPAPVIGFERAHDGQALIALFNLSGETVPVRSPALLERLPPSMSAGGAVVLPPHGSIFGMALWTDVAPAVPAPADPAAALMRADGDPA</sequence>
<dbReference type="GO" id="GO:0009313">
    <property type="term" value="P:oligosaccharide catabolic process"/>
    <property type="evidence" value="ECO:0007669"/>
    <property type="project" value="TreeGrafter"/>
</dbReference>
<dbReference type="RefSeq" id="WP_084623682.1">
    <property type="nucleotide sequence ID" value="NZ_BANB01000552.1"/>
</dbReference>
<dbReference type="InterPro" id="IPR017853">
    <property type="entry name" value="GH"/>
</dbReference>
<dbReference type="Gene3D" id="2.60.40.1180">
    <property type="entry name" value="Golgi alpha-mannosidase II"/>
    <property type="match status" value="1"/>
</dbReference>
<dbReference type="GO" id="GO:0016853">
    <property type="term" value="F:isomerase activity"/>
    <property type="evidence" value="ECO:0007669"/>
    <property type="project" value="UniProtKB-KW"/>
</dbReference>
<dbReference type="InterPro" id="IPR013780">
    <property type="entry name" value="Glyco_hydro_b"/>
</dbReference>
<evidence type="ECO:0000313" key="5">
    <source>
        <dbReference type="EMBL" id="GAN77985.1"/>
    </source>
</evidence>
<dbReference type="PANTHER" id="PTHR10357:SF179">
    <property type="entry name" value="NEUTRAL AND BASIC AMINO ACID TRANSPORT PROTEIN RBAT"/>
    <property type="match status" value="1"/>
</dbReference>